<dbReference type="Pfam" id="PF02752">
    <property type="entry name" value="Arrestin_C"/>
    <property type="match status" value="1"/>
</dbReference>
<dbReference type="AlphaFoldDB" id="V5GFC3"/>
<dbReference type="GO" id="GO:0005737">
    <property type="term" value="C:cytoplasm"/>
    <property type="evidence" value="ECO:0007669"/>
    <property type="project" value="TreeGrafter"/>
</dbReference>
<dbReference type="HOGENOM" id="CLU_578179_0_0_1"/>
<dbReference type="GO" id="GO:0002031">
    <property type="term" value="P:G protein-coupled receptor internalization"/>
    <property type="evidence" value="ECO:0007669"/>
    <property type="project" value="TreeGrafter"/>
</dbReference>
<evidence type="ECO:0000256" key="2">
    <source>
        <dbReference type="SAM" id="MobiDB-lite"/>
    </source>
</evidence>
<feature type="domain" description="Arrestin C-terminal-like" evidence="3">
    <location>
        <begin position="341"/>
        <end position="502"/>
    </location>
</feature>
<keyword evidence="5" id="KW-1185">Reference proteome</keyword>
<dbReference type="STRING" id="1365824.V5GFC3"/>
<dbReference type="SUPFAM" id="SSF81296">
    <property type="entry name" value="E set domains"/>
    <property type="match status" value="1"/>
</dbReference>
<evidence type="ECO:0000256" key="1">
    <source>
        <dbReference type="ARBA" id="ARBA00005298"/>
    </source>
</evidence>
<accession>V5GFC3</accession>
<dbReference type="EMBL" id="KI545894">
    <property type="protein sequence ID" value="EST04712.1"/>
    <property type="molecule type" value="Genomic_DNA"/>
</dbReference>
<dbReference type="Gene3D" id="2.60.40.640">
    <property type="match status" value="1"/>
</dbReference>
<evidence type="ECO:0000259" key="3">
    <source>
        <dbReference type="SMART" id="SM01017"/>
    </source>
</evidence>
<dbReference type="GO" id="GO:0007165">
    <property type="term" value="P:signal transduction"/>
    <property type="evidence" value="ECO:0007669"/>
    <property type="project" value="InterPro"/>
</dbReference>
<dbReference type="InterPro" id="IPR000698">
    <property type="entry name" value="Arrestin"/>
</dbReference>
<dbReference type="InterPro" id="IPR014752">
    <property type="entry name" value="Arrestin-like_C"/>
</dbReference>
<feature type="compositionally biased region" description="Basic and acidic residues" evidence="2">
    <location>
        <begin position="33"/>
        <end position="47"/>
    </location>
</feature>
<comment type="similarity">
    <text evidence="1">Belongs to the arrestin family.</text>
</comment>
<name>V5GFC3_KALBG</name>
<sequence length="523" mass="56238">MTYDAGLSVVPHEIVALDQEHDLGANDLSAFDSKMDTGSDNATERTGGKARNRLQKSLSEANITGALLGRQSTLFSATANPLRRSKDLDRLLGNSDRKLPSSAARQVISEGHTKGVLKRSNAVAATGPLPPPALEQGKASKARVEVDLVLESDLVVEGGTLQGRMQIRIRKGSVKEGAVLLAQPKVRIVGFEELLTDDTRHIFYHHASLIDGDSSRDNVHRHGSPTFASPETAAFPALPCYAGAPDAEGYAVGKIGIHSIPFSLDLPIAKGAKGSYRCKHAVVRYIVIGSVKLKSTSGADRSIAHFYRHIDVYPYFNPAVILSKAVQPIQASSSKGLFLGGSGKVHLMASLHRSTWVAGQRLYVNIAIQNDTSKKINGMSLSLMRTVTLYKPRPELELDGHRARKDIDPDACQTSTNRKKIAEEQLEMGQKGSKGAVTARGWWVGVEPGQRVESSHHMLIPADAMSISRGRLVEVVYSIKVSIGSSLSSDVSVELPVRVVNFVSLDPPPLKKAGAPPLVAVLT</sequence>
<dbReference type="InterPro" id="IPR011022">
    <property type="entry name" value="Arrestin_C-like"/>
</dbReference>
<gene>
    <name evidence="4" type="ORF">PSEUBRA_SCAF8g02071</name>
</gene>
<dbReference type="OMA" id="RVIGFEC"/>
<dbReference type="PANTHER" id="PTHR11792:SF17">
    <property type="entry name" value="KURTZ ARRESTIN"/>
    <property type="match status" value="1"/>
</dbReference>
<dbReference type="Proteomes" id="UP000019377">
    <property type="component" value="Unassembled WGS sequence"/>
</dbReference>
<evidence type="ECO:0000313" key="4">
    <source>
        <dbReference type="EMBL" id="EST04712.1"/>
    </source>
</evidence>
<reference evidence="5" key="1">
    <citation type="journal article" date="2013" name="Genome Announc.">
        <title>Draft genome sequence of Pseudozyma brasiliensis sp. nov. strain GHG001, a high producer of endo-1,4-xylanase isolated from an insect pest of sugarcane.</title>
        <authorList>
            <person name="Oliveira J.V.D.C."/>
            <person name="dos Santos R.A.C."/>
            <person name="Borges T.A."/>
            <person name="Riano-Pachon D.M."/>
            <person name="Goldman G.H."/>
        </authorList>
    </citation>
    <scope>NUCLEOTIDE SEQUENCE [LARGE SCALE GENOMIC DNA]</scope>
    <source>
        <strain evidence="5">GHG001</strain>
    </source>
</reference>
<organism evidence="4 5">
    <name type="scientific">Kalmanozyma brasiliensis (strain GHG001)</name>
    <name type="common">Yeast</name>
    <name type="synonym">Pseudozyma brasiliensis</name>
    <dbReference type="NCBI Taxonomy" id="1365824"/>
    <lineage>
        <taxon>Eukaryota</taxon>
        <taxon>Fungi</taxon>
        <taxon>Dikarya</taxon>
        <taxon>Basidiomycota</taxon>
        <taxon>Ustilaginomycotina</taxon>
        <taxon>Ustilaginomycetes</taxon>
        <taxon>Ustilaginales</taxon>
        <taxon>Ustilaginaceae</taxon>
        <taxon>Kalmanozyma</taxon>
    </lineage>
</organism>
<dbReference type="SMART" id="SM01017">
    <property type="entry name" value="Arrestin_C"/>
    <property type="match status" value="1"/>
</dbReference>
<dbReference type="PANTHER" id="PTHR11792">
    <property type="entry name" value="ARRESTIN"/>
    <property type="match status" value="1"/>
</dbReference>
<dbReference type="InterPro" id="IPR014756">
    <property type="entry name" value="Ig_E-set"/>
</dbReference>
<dbReference type="eggNOG" id="ENOG502RWPB">
    <property type="taxonomic scope" value="Eukaryota"/>
</dbReference>
<feature type="region of interest" description="Disordered" evidence="2">
    <location>
        <begin position="29"/>
        <end position="50"/>
    </location>
</feature>
<protein>
    <recommendedName>
        <fullName evidence="3">Arrestin C-terminal-like domain-containing protein</fullName>
    </recommendedName>
</protein>
<evidence type="ECO:0000313" key="5">
    <source>
        <dbReference type="Proteomes" id="UP000019377"/>
    </source>
</evidence>
<proteinExistence type="inferred from homology"/>
<dbReference type="GO" id="GO:0001664">
    <property type="term" value="F:G protein-coupled receptor binding"/>
    <property type="evidence" value="ECO:0007669"/>
    <property type="project" value="TreeGrafter"/>
</dbReference>